<accession>A0A4D9E846</accession>
<dbReference type="AlphaFoldDB" id="A0A4D9E846"/>
<organism evidence="1 2">
    <name type="scientific">Platysternon megacephalum</name>
    <name type="common">big-headed turtle</name>
    <dbReference type="NCBI Taxonomy" id="55544"/>
    <lineage>
        <taxon>Eukaryota</taxon>
        <taxon>Metazoa</taxon>
        <taxon>Chordata</taxon>
        <taxon>Craniata</taxon>
        <taxon>Vertebrata</taxon>
        <taxon>Euteleostomi</taxon>
        <taxon>Archelosauria</taxon>
        <taxon>Testudinata</taxon>
        <taxon>Testudines</taxon>
        <taxon>Cryptodira</taxon>
        <taxon>Durocryptodira</taxon>
        <taxon>Testudinoidea</taxon>
        <taxon>Platysternidae</taxon>
        <taxon>Platysternon</taxon>
    </lineage>
</organism>
<keyword evidence="2" id="KW-1185">Reference proteome</keyword>
<sequence length="117" mass="13109">MTSPTDLTLPKLPLTSNGVSWFIFRLLRGYDFSCLLIFGDYVNGRVAILDSTEQPSSQVLQSFGKEISTDFNGHFCLSRLCPSQKTSDIILKTLNCMSSPIKFHGITHRSKGFQDFP</sequence>
<gene>
    <name evidence="1" type="ORF">DR999_PMT11276</name>
</gene>
<evidence type="ECO:0000313" key="1">
    <source>
        <dbReference type="EMBL" id="TFK06027.1"/>
    </source>
</evidence>
<protein>
    <submittedName>
        <fullName evidence="1">Growth/differentiation factor 5</fullName>
    </submittedName>
</protein>
<proteinExistence type="predicted"/>
<dbReference type="Proteomes" id="UP000297703">
    <property type="component" value="Unassembled WGS sequence"/>
</dbReference>
<reference evidence="1 2" key="2">
    <citation type="submission" date="2019-04" db="EMBL/GenBank/DDBJ databases">
        <title>The genome sequence of big-headed turtle.</title>
        <authorList>
            <person name="Gong S."/>
        </authorList>
    </citation>
    <scope>NUCLEOTIDE SEQUENCE [LARGE SCALE GENOMIC DNA]</scope>
    <source>
        <strain evidence="1">DO16091913</strain>
        <tissue evidence="1">Muscle</tissue>
    </source>
</reference>
<comment type="caution">
    <text evidence="1">The sequence shown here is derived from an EMBL/GenBank/DDBJ whole genome shotgun (WGS) entry which is preliminary data.</text>
</comment>
<dbReference type="EMBL" id="QXTE01000104">
    <property type="protein sequence ID" value="TFK06027.1"/>
    <property type="molecule type" value="Genomic_DNA"/>
</dbReference>
<evidence type="ECO:0000313" key="2">
    <source>
        <dbReference type="Proteomes" id="UP000297703"/>
    </source>
</evidence>
<name>A0A4D9E846_9SAUR</name>
<reference evidence="1 2" key="1">
    <citation type="submission" date="2019-04" db="EMBL/GenBank/DDBJ databases">
        <title>Draft genome of the big-headed turtle Platysternon megacephalum.</title>
        <authorList>
            <person name="Gong S."/>
        </authorList>
    </citation>
    <scope>NUCLEOTIDE SEQUENCE [LARGE SCALE GENOMIC DNA]</scope>
    <source>
        <strain evidence="1">DO16091913</strain>
        <tissue evidence="1">Muscle</tissue>
    </source>
</reference>